<evidence type="ECO:0000313" key="6">
    <source>
        <dbReference type="EMBL" id="CAD6246649.1"/>
    </source>
</evidence>
<dbReference type="OrthoDB" id="1877784at2759"/>
<dbReference type="SUPFAM" id="SSF48239">
    <property type="entry name" value="Terpenoid cyclases/Protein prenyltransferases"/>
    <property type="match status" value="1"/>
</dbReference>
<name>A0A811PMC7_9POAL</name>
<dbReference type="InterPro" id="IPR008949">
    <property type="entry name" value="Isoprenoid_synthase_dom_sf"/>
</dbReference>
<dbReference type="FunFam" id="1.10.600.10:FF:000007">
    <property type="entry name" value="Isoprene synthase, chloroplastic"/>
    <property type="match status" value="1"/>
</dbReference>
<dbReference type="Gene3D" id="1.50.10.130">
    <property type="entry name" value="Terpene synthase, N-terminal domain"/>
    <property type="match status" value="1"/>
</dbReference>
<dbReference type="GO" id="GO:0000287">
    <property type="term" value="F:magnesium ion binding"/>
    <property type="evidence" value="ECO:0007669"/>
    <property type="project" value="InterPro"/>
</dbReference>
<dbReference type="Pfam" id="PF03936">
    <property type="entry name" value="Terpene_synth_C"/>
    <property type="match status" value="1"/>
</dbReference>
<evidence type="ECO:0000259" key="4">
    <source>
        <dbReference type="Pfam" id="PF01397"/>
    </source>
</evidence>
<feature type="domain" description="Terpene synthase N-terminal" evidence="4">
    <location>
        <begin position="23"/>
        <end position="198"/>
    </location>
</feature>
<evidence type="ECO:0000256" key="3">
    <source>
        <dbReference type="ARBA" id="ARBA00022723"/>
    </source>
</evidence>
<dbReference type="PANTHER" id="PTHR31225:SF63">
    <property type="entry name" value="BETA-SELINENE SYNTHASE"/>
    <property type="match status" value="1"/>
</dbReference>
<gene>
    <name evidence="6" type="ORF">NCGR_LOCUS30895</name>
</gene>
<dbReference type="GO" id="GO:0016102">
    <property type="term" value="P:diterpenoid biosynthetic process"/>
    <property type="evidence" value="ECO:0007669"/>
    <property type="project" value="InterPro"/>
</dbReference>
<keyword evidence="3" id="KW-0479">Metal-binding</keyword>
<evidence type="ECO:0000313" key="7">
    <source>
        <dbReference type="Proteomes" id="UP000604825"/>
    </source>
</evidence>
<dbReference type="InterPro" id="IPR005630">
    <property type="entry name" value="Terpene_synthase_metal-bd"/>
</dbReference>
<evidence type="ECO:0000256" key="2">
    <source>
        <dbReference type="ARBA" id="ARBA00001946"/>
    </source>
</evidence>
<proteinExistence type="predicted"/>
<evidence type="ECO:0000256" key="1">
    <source>
        <dbReference type="ARBA" id="ARBA00001936"/>
    </source>
</evidence>
<comment type="caution">
    <text evidence="6">The sequence shown here is derived from an EMBL/GenBank/DDBJ whole genome shotgun (WGS) entry which is preliminary data.</text>
</comment>
<dbReference type="InterPro" id="IPR008930">
    <property type="entry name" value="Terpenoid_cyclase/PrenylTrfase"/>
</dbReference>
<dbReference type="InterPro" id="IPR036965">
    <property type="entry name" value="Terpene_synth_N_sf"/>
</dbReference>
<feature type="domain" description="Terpene synthase metal-binding" evidence="5">
    <location>
        <begin position="256"/>
        <end position="493"/>
    </location>
</feature>
<dbReference type="Pfam" id="PF01397">
    <property type="entry name" value="Terpene_synth"/>
    <property type="match status" value="1"/>
</dbReference>
<keyword evidence="7" id="KW-1185">Reference proteome</keyword>
<dbReference type="EMBL" id="CAJGYO010000007">
    <property type="protein sequence ID" value="CAD6246649.1"/>
    <property type="molecule type" value="Genomic_DNA"/>
</dbReference>
<dbReference type="InterPro" id="IPR044814">
    <property type="entry name" value="Terpene_cyclase_plant_C1"/>
</dbReference>
<dbReference type="SFLD" id="SFLDG01019">
    <property type="entry name" value="Terpene_Cyclase_Like_1_C_Termi"/>
    <property type="match status" value="1"/>
</dbReference>
<dbReference type="SUPFAM" id="SSF48576">
    <property type="entry name" value="Terpenoid synthases"/>
    <property type="match status" value="1"/>
</dbReference>
<dbReference type="InterPro" id="IPR034741">
    <property type="entry name" value="Terpene_cyclase-like_1_C"/>
</dbReference>
<dbReference type="Proteomes" id="UP000604825">
    <property type="component" value="Unassembled WGS sequence"/>
</dbReference>
<dbReference type="InterPro" id="IPR050148">
    <property type="entry name" value="Terpene_synthase-like"/>
</dbReference>
<evidence type="ECO:0000259" key="5">
    <source>
        <dbReference type="Pfam" id="PF03936"/>
    </source>
</evidence>
<reference evidence="6" key="1">
    <citation type="submission" date="2020-10" db="EMBL/GenBank/DDBJ databases">
        <authorList>
            <person name="Han B."/>
            <person name="Lu T."/>
            <person name="Zhao Q."/>
            <person name="Huang X."/>
            <person name="Zhao Y."/>
        </authorList>
    </citation>
    <scope>NUCLEOTIDE SEQUENCE</scope>
</reference>
<dbReference type="SFLD" id="SFLDS00005">
    <property type="entry name" value="Isoprenoid_Synthase_Type_I"/>
    <property type="match status" value="1"/>
</dbReference>
<dbReference type="PANTHER" id="PTHR31225">
    <property type="entry name" value="OS04G0344100 PROTEIN-RELATED"/>
    <property type="match status" value="1"/>
</dbReference>
<comment type="cofactor">
    <cofactor evidence="1">
        <name>Mn(2+)</name>
        <dbReference type="ChEBI" id="CHEBI:29035"/>
    </cofactor>
</comment>
<sequence>MDPTGVAAAADVTGTGTSQPCAWGDFSVTYTLPPSQRSEEWMRERADELKGKVRQMFVGGTTMSTADMLRLVDTLERLGIDKHFQEEIGVALSRIHTSGEEQDSSNDLHVVALKFCLLRQHGFWVSTDVFDKFRDDTGNFSKDLATDPMGLLSLYNAAHMAVPGEAALDEIAAFARRHLELAKPKLRSPMAEQVSRALEIPRPRFMRRLEAMHYVTEYEQEEAHNTAILELAKLEFNILRSLHLKELKEISLWWSDLYNDVKLTYARNRIVETYLYTCGVFHEEENSRARLMLAKGFALLSLLDDTYDTHATFKECQILTEAIQRWDESCAPILPEYLRMFYVKMLSNLSEFEDNLEPWEKYRMTYIKEMFKLQSKKYLKEAEWFSKNYTPSFKEHVDVSVISTGVPMLFLVALMGAGKLATKEAFDWALHIPDMVRGCAETGRFLNDISSYFKPRSSKMDAASSFECYMKEHSMTPSDAVAAFATMVEHAWRRINQGCMELDRGILPAAQLAVNMTRMNEVLYLHGRDAYTSSDFLRETAASLFLKDFPI</sequence>
<dbReference type="InterPro" id="IPR001906">
    <property type="entry name" value="Terpene_synth_N"/>
</dbReference>
<comment type="cofactor">
    <cofactor evidence="2">
        <name>Mg(2+)</name>
        <dbReference type="ChEBI" id="CHEBI:18420"/>
    </cofactor>
</comment>
<dbReference type="AlphaFoldDB" id="A0A811PMC7"/>
<dbReference type="Gene3D" id="1.10.600.10">
    <property type="entry name" value="Farnesyl Diphosphate Synthase"/>
    <property type="match status" value="1"/>
</dbReference>
<dbReference type="CDD" id="cd00684">
    <property type="entry name" value="Terpene_cyclase_plant_C1"/>
    <property type="match status" value="1"/>
</dbReference>
<protein>
    <submittedName>
        <fullName evidence="6">Uncharacterized protein</fullName>
    </submittedName>
</protein>
<accession>A0A811PMC7</accession>
<dbReference type="GO" id="GO:0010333">
    <property type="term" value="F:terpene synthase activity"/>
    <property type="evidence" value="ECO:0007669"/>
    <property type="project" value="InterPro"/>
</dbReference>
<organism evidence="6 7">
    <name type="scientific">Miscanthus lutarioriparius</name>
    <dbReference type="NCBI Taxonomy" id="422564"/>
    <lineage>
        <taxon>Eukaryota</taxon>
        <taxon>Viridiplantae</taxon>
        <taxon>Streptophyta</taxon>
        <taxon>Embryophyta</taxon>
        <taxon>Tracheophyta</taxon>
        <taxon>Spermatophyta</taxon>
        <taxon>Magnoliopsida</taxon>
        <taxon>Liliopsida</taxon>
        <taxon>Poales</taxon>
        <taxon>Poaceae</taxon>
        <taxon>PACMAD clade</taxon>
        <taxon>Panicoideae</taxon>
        <taxon>Andropogonodae</taxon>
        <taxon>Andropogoneae</taxon>
        <taxon>Saccharinae</taxon>
        <taxon>Miscanthus</taxon>
    </lineage>
</organism>